<sequence length="868" mass="97946">MARFCRVSANRTSTQADLFEFELRQTFMTEGTSLNIDEKNYDQCQTKLKRVCSLLEGLSISLETLDDSAVQAYPRLYTLTRHLASGSGAINLVIGPEKAIFKLPQDYNELETCLRIVTECNVTLDRLQPVIIQGPMVQPLRQQRRERMWEGARVRKHVTCVLETLFKHFKCGTAHEVLIKLVEDPDQDSALPNLRLAFSPCPDPQFLQEAWCYSVHQDPAQILHIADICADLRQHMGQGKALMLLIRKYQLFGAWETYCSPAIDLPSQSSKESLHELIVKGFFKPLSVASFLRGDHPAKFNTKDKRELAVKLGFCLMNFFDADITSKHIYFLKSSKSNAQEETPYLSFGSKLPITSNPYNFQMGHPVLLCFAKLLLELHFGEDIDILIRPENKENLHAYIQLMNLLDKLQYEGSDPYVEAIRGCFVVHHRIINTLSSPSSQGTDADILIRQALYEEIVGKLELGFTQSIPRSSRKRQRSESPPPFGFPDPTHESRSLTIGAMEPKRTSPTQKRQCATGSLSLADNSDGPIAPGTAGKSPTTVHRPEAGNFDSSDWFGELEDMKAVVKVKAEERDDKSPRIKIAILDTGIDNQYSDEVRYYDFVKRRNAPCCDNSTKHGTHVFQLLRKVSEDAEFFVGRVWERNQATPDTPQLVSQAIDYAREVWKVDIIVLPNGFNETQAGIGNAIDRANMEKILTFAAPSNYGNLRDIFYPGRLYGHGKVICLFSTNAMGKSSTTKTFNPSPLETAAHRTFAILGEEIVLENTNEILNGTSYSTAIGAGIAARILDFSHHPRLRSRIKDIDDFRRVEGMLAIFGRMVQGIDNGYRCMAPWKICPSENRELSRHEDLERRQGAVFVKFKEVLEDTSEA</sequence>
<name>A0ACC2K186_9PEZI</name>
<comment type="caution">
    <text evidence="1">The sequence shown here is derived from an EMBL/GenBank/DDBJ whole genome shotgun (WGS) entry which is preliminary data.</text>
</comment>
<keyword evidence="2" id="KW-1185">Reference proteome</keyword>
<reference evidence="1" key="1">
    <citation type="submission" date="2022-12" db="EMBL/GenBank/DDBJ databases">
        <title>Genome Sequence of Lasiodiplodia mahajangana.</title>
        <authorList>
            <person name="Buettner E."/>
        </authorList>
    </citation>
    <scope>NUCLEOTIDE SEQUENCE</scope>
    <source>
        <strain evidence="1">VT137</strain>
    </source>
</reference>
<gene>
    <name evidence="1" type="ORF">O1611_g68</name>
</gene>
<dbReference type="Proteomes" id="UP001153332">
    <property type="component" value="Unassembled WGS sequence"/>
</dbReference>
<accession>A0ACC2K186</accession>
<dbReference type="EMBL" id="JAPUUL010000005">
    <property type="protein sequence ID" value="KAJ8133552.1"/>
    <property type="molecule type" value="Genomic_DNA"/>
</dbReference>
<evidence type="ECO:0000313" key="1">
    <source>
        <dbReference type="EMBL" id="KAJ8133552.1"/>
    </source>
</evidence>
<protein>
    <submittedName>
        <fullName evidence="1">Uncharacterized protein</fullName>
    </submittedName>
</protein>
<proteinExistence type="predicted"/>
<organism evidence="1 2">
    <name type="scientific">Lasiodiplodia mahajangana</name>
    <dbReference type="NCBI Taxonomy" id="1108764"/>
    <lineage>
        <taxon>Eukaryota</taxon>
        <taxon>Fungi</taxon>
        <taxon>Dikarya</taxon>
        <taxon>Ascomycota</taxon>
        <taxon>Pezizomycotina</taxon>
        <taxon>Dothideomycetes</taxon>
        <taxon>Dothideomycetes incertae sedis</taxon>
        <taxon>Botryosphaeriales</taxon>
        <taxon>Botryosphaeriaceae</taxon>
        <taxon>Lasiodiplodia</taxon>
    </lineage>
</organism>
<evidence type="ECO:0000313" key="2">
    <source>
        <dbReference type="Proteomes" id="UP001153332"/>
    </source>
</evidence>